<dbReference type="SUPFAM" id="SSF55874">
    <property type="entry name" value="ATPase domain of HSP90 chaperone/DNA topoisomerase II/histidine kinase"/>
    <property type="match status" value="1"/>
</dbReference>
<keyword evidence="11 17" id="KW-0067">ATP-binding</keyword>
<dbReference type="CDD" id="cd06225">
    <property type="entry name" value="HAMP"/>
    <property type="match status" value="1"/>
</dbReference>
<organism evidence="17 18">
    <name type="scientific">Caldimonas mangrovi</name>
    <dbReference type="NCBI Taxonomy" id="2944811"/>
    <lineage>
        <taxon>Bacteria</taxon>
        <taxon>Pseudomonadati</taxon>
        <taxon>Pseudomonadota</taxon>
        <taxon>Betaproteobacteria</taxon>
        <taxon>Burkholderiales</taxon>
        <taxon>Sphaerotilaceae</taxon>
        <taxon>Caldimonas</taxon>
    </lineage>
</organism>
<dbReference type="InterPro" id="IPR005467">
    <property type="entry name" value="His_kinase_dom"/>
</dbReference>
<evidence type="ECO:0000256" key="4">
    <source>
        <dbReference type="ARBA" id="ARBA00022475"/>
    </source>
</evidence>
<dbReference type="InterPro" id="IPR003660">
    <property type="entry name" value="HAMP_dom"/>
</dbReference>
<keyword evidence="18" id="KW-1185">Reference proteome</keyword>
<dbReference type="InterPro" id="IPR036097">
    <property type="entry name" value="HisK_dim/P_sf"/>
</dbReference>
<dbReference type="InterPro" id="IPR050980">
    <property type="entry name" value="2C_sensor_his_kinase"/>
</dbReference>
<dbReference type="Gene3D" id="3.30.565.10">
    <property type="entry name" value="Histidine kinase-like ATPase, C-terminal domain"/>
    <property type="match status" value="1"/>
</dbReference>
<dbReference type="SUPFAM" id="SSF47384">
    <property type="entry name" value="Homodimeric domain of signal transducing histidine kinase"/>
    <property type="match status" value="1"/>
</dbReference>
<evidence type="ECO:0000256" key="5">
    <source>
        <dbReference type="ARBA" id="ARBA00022519"/>
    </source>
</evidence>
<evidence type="ECO:0000256" key="2">
    <source>
        <dbReference type="ARBA" id="ARBA00004429"/>
    </source>
</evidence>
<proteinExistence type="predicted"/>
<dbReference type="Gene3D" id="1.10.287.130">
    <property type="match status" value="1"/>
</dbReference>
<dbReference type="Pfam" id="PF00512">
    <property type="entry name" value="HisKA"/>
    <property type="match status" value="1"/>
</dbReference>
<dbReference type="GO" id="GO:0005524">
    <property type="term" value="F:ATP binding"/>
    <property type="evidence" value="ECO:0007669"/>
    <property type="project" value="UniProtKB-KW"/>
</dbReference>
<keyword evidence="10" id="KW-0418">Kinase</keyword>
<keyword evidence="7" id="KW-0808">Transferase</keyword>
<accession>A0ABT0YR65</accession>
<evidence type="ECO:0000256" key="1">
    <source>
        <dbReference type="ARBA" id="ARBA00000085"/>
    </source>
</evidence>
<reference evidence="17" key="1">
    <citation type="submission" date="2022-05" db="EMBL/GenBank/DDBJ databases">
        <title>Schlegelella sp. nov., isolated from mangrove soil.</title>
        <authorList>
            <person name="Liu Y."/>
            <person name="Ge X."/>
            <person name="Liu W."/>
        </authorList>
    </citation>
    <scope>NUCLEOTIDE SEQUENCE</scope>
    <source>
        <strain evidence="17">S2-27</strain>
    </source>
</reference>
<dbReference type="SMART" id="SM00387">
    <property type="entry name" value="HATPase_c"/>
    <property type="match status" value="1"/>
</dbReference>
<gene>
    <name evidence="17" type="ORF">M8A51_16955</name>
</gene>
<dbReference type="InterPro" id="IPR036890">
    <property type="entry name" value="HATPase_C_sf"/>
</dbReference>
<dbReference type="EMBL" id="JAMKFE010000010">
    <property type="protein sequence ID" value="MCM5681219.1"/>
    <property type="molecule type" value="Genomic_DNA"/>
</dbReference>
<dbReference type="EC" id="2.7.13.3" evidence="3"/>
<keyword evidence="4" id="KW-1003">Cell membrane</keyword>
<dbReference type="Proteomes" id="UP001165541">
    <property type="component" value="Unassembled WGS sequence"/>
</dbReference>
<dbReference type="PANTHER" id="PTHR44936:SF5">
    <property type="entry name" value="SENSOR HISTIDINE KINASE ENVZ"/>
    <property type="match status" value="1"/>
</dbReference>
<comment type="caution">
    <text evidence="17">The sequence shown here is derived from an EMBL/GenBank/DDBJ whole genome shotgun (WGS) entry which is preliminary data.</text>
</comment>
<evidence type="ECO:0000256" key="9">
    <source>
        <dbReference type="ARBA" id="ARBA00022741"/>
    </source>
</evidence>
<dbReference type="SUPFAM" id="SSF158472">
    <property type="entry name" value="HAMP domain-like"/>
    <property type="match status" value="1"/>
</dbReference>
<dbReference type="CDD" id="cd00082">
    <property type="entry name" value="HisKA"/>
    <property type="match status" value="1"/>
</dbReference>
<keyword evidence="6" id="KW-0597">Phosphoprotein</keyword>
<evidence type="ECO:0000256" key="6">
    <source>
        <dbReference type="ARBA" id="ARBA00022553"/>
    </source>
</evidence>
<dbReference type="InterPro" id="IPR003594">
    <property type="entry name" value="HATPase_dom"/>
</dbReference>
<evidence type="ECO:0000313" key="17">
    <source>
        <dbReference type="EMBL" id="MCM5681219.1"/>
    </source>
</evidence>
<sequence length="437" mass="47400">MRLLPRSLFRRNLLLIVGLILLGQIANAVLFRELVMKPRLQLAADAAVSELLGLREALQAVPAGLRGEVLERFNRHTRAVDGPDDPTRLLRRARRLLERGFVEQVGRRVAPYDIGVAWRDQGRDALVAQLRLEGSDYRIDVPSPMLARQFSRTWLLSSVATGLLAVLGAWLIQRRINRPLNELVDAAAAFGQGNTPPALPEDGPPEIATVAHAFNQMVASLSRNEQERSLMLAGLSHDLRTPLAKMRLASEMLQGRGDAELLASLDRNIEAMDRLLTQFLDFTRLGAAAGASHGPLTETDLNEVAREAVLLAGEGISFVPGTLSSLRLQPDAVRRLVLNLVVNAQRHGAPPIEVATGTRGAETWLEVRDRGPGIAPEVAETLKEPFARGDRARGGADGAGLGLAIVERIARMHGARLDLLPRSGGGLVARVTWGGRA</sequence>
<evidence type="ECO:0000256" key="12">
    <source>
        <dbReference type="ARBA" id="ARBA00022989"/>
    </source>
</evidence>
<keyword evidence="9" id="KW-0547">Nucleotide-binding</keyword>
<evidence type="ECO:0000256" key="10">
    <source>
        <dbReference type="ARBA" id="ARBA00022777"/>
    </source>
</evidence>
<dbReference type="PRINTS" id="PR00344">
    <property type="entry name" value="BCTRLSENSOR"/>
</dbReference>
<evidence type="ECO:0000256" key="11">
    <source>
        <dbReference type="ARBA" id="ARBA00022840"/>
    </source>
</evidence>
<keyword evidence="12" id="KW-1133">Transmembrane helix</keyword>
<keyword evidence="5" id="KW-0997">Cell inner membrane</keyword>
<dbReference type="InterPro" id="IPR003661">
    <property type="entry name" value="HisK_dim/P_dom"/>
</dbReference>
<dbReference type="SMART" id="SM00304">
    <property type="entry name" value="HAMP"/>
    <property type="match status" value="1"/>
</dbReference>
<evidence type="ECO:0000259" key="15">
    <source>
        <dbReference type="PROSITE" id="PS50109"/>
    </source>
</evidence>
<dbReference type="RefSeq" id="WP_251779698.1">
    <property type="nucleotide sequence ID" value="NZ_JAMKFE010000010.1"/>
</dbReference>
<dbReference type="Gene3D" id="6.10.340.10">
    <property type="match status" value="1"/>
</dbReference>
<protein>
    <recommendedName>
        <fullName evidence="3">histidine kinase</fullName>
        <ecNumber evidence="3">2.7.13.3</ecNumber>
    </recommendedName>
</protein>
<evidence type="ECO:0000256" key="7">
    <source>
        <dbReference type="ARBA" id="ARBA00022679"/>
    </source>
</evidence>
<evidence type="ECO:0000256" key="13">
    <source>
        <dbReference type="ARBA" id="ARBA00023012"/>
    </source>
</evidence>
<feature type="domain" description="HAMP" evidence="16">
    <location>
        <begin position="174"/>
        <end position="226"/>
    </location>
</feature>
<feature type="domain" description="Histidine kinase" evidence="15">
    <location>
        <begin position="234"/>
        <end position="437"/>
    </location>
</feature>
<dbReference type="PROSITE" id="PS50109">
    <property type="entry name" value="HIS_KIN"/>
    <property type="match status" value="1"/>
</dbReference>
<dbReference type="InterPro" id="IPR004358">
    <property type="entry name" value="Sig_transdc_His_kin-like_C"/>
</dbReference>
<keyword evidence="14" id="KW-0472">Membrane</keyword>
<evidence type="ECO:0000256" key="3">
    <source>
        <dbReference type="ARBA" id="ARBA00012438"/>
    </source>
</evidence>
<evidence type="ECO:0000256" key="14">
    <source>
        <dbReference type="ARBA" id="ARBA00023136"/>
    </source>
</evidence>
<keyword evidence="13" id="KW-0902">Two-component regulatory system</keyword>
<dbReference type="PANTHER" id="PTHR44936">
    <property type="entry name" value="SENSOR PROTEIN CREC"/>
    <property type="match status" value="1"/>
</dbReference>
<keyword evidence="8" id="KW-0812">Transmembrane</keyword>
<evidence type="ECO:0000313" key="18">
    <source>
        <dbReference type="Proteomes" id="UP001165541"/>
    </source>
</evidence>
<dbReference type="Pfam" id="PF02518">
    <property type="entry name" value="HATPase_c"/>
    <property type="match status" value="1"/>
</dbReference>
<comment type="subcellular location">
    <subcellularLocation>
        <location evidence="2">Cell inner membrane</location>
        <topology evidence="2">Multi-pass membrane protein</topology>
    </subcellularLocation>
</comment>
<comment type="catalytic activity">
    <reaction evidence="1">
        <text>ATP + protein L-histidine = ADP + protein N-phospho-L-histidine.</text>
        <dbReference type="EC" id="2.7.13.3"/>
    </reaction>
</comment>
<dbReference type="PROSITE" id="PS50885">
    <property type="entry name" value="HAMP"/>
    <property type="match status" value="1"/>
</dbReference>
<dbReference type="Pfam" id="PF00672">
    <property type="entry name" value="HAMP"/>
    <property type="match status" value="1"/>
</dbReference>
<name>A0ABT0YR65_9BURK</name>
<evidence type="ECO:0000259" key="16">
    <source>
        <dbReference type="PROSITE" id="PS50885"/>
    </source>
</evidence>
<evidence type="ECO:0000256" key="8">
    <source>
        <dbReference type="ARBA" id="ARBA00022692"/>
    </source>
</evidence>
<dbReference type="SMART" id="SM00388">
    <property type="entry name" value="HisKA"/>
    <property type="match status" value="1"/>
</dbReference>